<gene>
    <name evidence="3" type="ORF">QEH52_19700</name>
</gene>
<dbReference type="Pfam" id="PF07589">
    <property type="entry name" value="PEP-CTERM"/>
    <property type="match status" value="1"/>
</dbReference>
<evidence type="ECO:0000256" key="1">
    <source>
        <dbReference type="SAM" id="SignalP"/>
    </source>
</evidence>
<dbReference type="Proteomes" id="UP001225316">
    <property type="component" value="Unassembled WGS sequence"/>
</dbReference>
<evidence type="ECO:0000313" key="4">
    <source>
        <dbReference type="Proteomes" id="UP001225316"/>
    </source>
</evidence>
<dbReference type="EMBL" id="JARXHW010000144">
    <property type="protein sequence ID" value="MDQ8209753.1"/>
    <property type="molecule type" value="Genomic_DNA"/>
</dbReference>
<proteinExistence type="predicted"/>
<reference evidence="3 4" key="1">
    <citation type="submission" date="2023-04" db="EMBL/GenBank/DDBJ databases">
        <title>A novel bacteria isolated from coastal sediment.</title>
        <authorList>
            <person name="Liu X.-J."/>
            <person name="Du Z.-J."/>
        </authorList>
    </citation>
    <scope>NUCLEOTIDE SEQUENCE [LARGE SCALE GENOMIC DNA]</scope>
    <source>
        <strain evidence="3 4">SDUM461003</strain>
    </source>
</reference>
<protein>
    <submittedName>
        <fullName evidence="3">PEP-CTERM sorting domain-containing protein</fullName>
    </submittedName>
</protein>
<keyword evidence="1" id="KW-0732">Signal</keyword>
<name>A0ABU1B021_9BACT</name>
<dbReference type="RefSeq" id="WP_308952671.1">
    <property type="nucleotide sequence ID" value="NZ_JARXHW010000144.1"/>
</dbReference>
<evidence type="ECO:0000259" key="2">
    <source>
        <dbReference type="Pfam" id="PF07589"/>
    </source>
</evidence>
<feature type="chain" id="PRO_5046670471" evidence="1">
    <location>
        <begin position="25"/>
        <end position="270"/>
    </location>
</feature>
<accession>A0ABU1B021</accession>
<keyword evidence="4" id="KW-1185">Reference proteome</keyword>
<feature type="domain" description="Ice-binding protein C-terminal" evidence="2">
    <location>
        <begin position="244"/>
        <end position="268"/>
    </location>
</feature>
<organism evidence="3 4">
    <name type="scientific">Thalassobacterium maritimum</name>
    <dbReference type="NCBI Taxonomy" id="3041265"/>
    <lineage>
        <taxon>Bacteria</taxon>
        <taxon>Pseudomonadati</taxon>
        <taxon>Verrucomicrobiota</taxon>
        <taxon>Opitutia</taxon>
        <taxon>Puniceicoccales</taxon>
        <taxon>Coraliomargaritaceae</taxon>
        <taxon>Thalassobacterium</taxon>
    </lineage>
</organism>
<dbReference type="InterPro" id="IPR013424">
    <property type="entry name" value="Ice-binding_C"/>
</dbReference>
<sequence length="270" mass="27615">MKNRTKLLISAASAVLISSQAVTAQTLFLDDFENDNLATGGVDTVNAGFQLVSNSTRGTGTVGESGGLATIATSGTSFDNTGIVSINSFDTSALTSFSATWVVDSQTAPGATLGTELLIQGGTSNGTGDGSGFRTGPIFNFSIGDDAKWNLTANDGTNNAALVSSGNLGTAASVSDGYALTMNLNVAGWTVTSSGLSNNISQSGSWTGDVTFSDFQTNLYVAAMIQANNNNVSRTLNIDSITVAVPEPGTYGLLAGCFALGSVMLRRRRD</sequence>
<comment type="caution">
    <text evidence="3">The sequence shown here is derived from an EMBL/GenBank/DDBJ whole genome shotgun (WGS) entry which is preliminary data.</text>
</comment>
<feature type="signal peptide" evidence="1">
    <location>
        <begin position="1"/>
        <end position="24"/>
    </location>
</feature>
<dbReference type="NCBIfam" id="TIGR02595">
    <property type="entry name" value="PEP_CTERM"/>
    <property type="match status" value="1"/>
</dbReference>
<evidence type="ECO:0000313" key="3">
    <source>
        <dbReference type="EMBL" id="MDQ8209753.1"/>
    </source>
</evidence>